<sequence>MKKQIFIALGLLLLFSCEDVVSVELPTDEPRLVIDGLLRVDKSQEFIDVEIKVTETSDFFQENPVTQVENASIVYGRPTGGGLFDSISSSSLVEREPSSGVYIPDPNASSEQRIRTAAAEPGIAFILQLEHKERRYLARTEYSASVPFDNVRQGTETLFDEDDTEVVVTFTDNPDQNDFYVFDFDFGEFQALDDQFFQGQQFQFSYFYSKNLQVGQSITISILGANLDFFNYMDLLVEQTEDNGGVFETPITTVRGNVFDVTDLDNINIFDNVGQPDVFALGYFAVVQEFSQTITIE</sequence>
<evidence type="ECO:0000313" key="1">
    <source>
        <dbReference type="EMBL" id="PWL38602.1"/>
    </source>
</evidence>
<evidence type="ECO:0000313" key="2">
    <source>
        <dbReference type="Proteomes" id="UP000245762"/>
    </source>
</evidence>
<dbReference type="OrthoDB" id="1430047at2"/>
<accession>A0A316KWH9</accession>
<proteinExistence type="predicted"/>
<gene>
    <name evidence="1" type="ORF">DKG77_10105</name>
</gene>
<dbReference type="PROSITE" id="PS51257">
    <property type="entry name" value="PROKAR_LIPOPROTEIN"/>
    <property type="match status" value="1"/>
</dbReference>
<reference evidence="1 2" key="1">
    <citation type="submission" date="2018-05" db="EMBL/GenBank/DDBJ databases">
        <title>Complete genome sequence of Flagellimonas aquimarina ECD12 isolated from seaweed Ecklonia cava.</title>
        <authorList>
            <person name="Choi S."/>
            <person name="Seong C."/>
        </authorList>
    </citation>
    <scope>NUCLEOTIDE SEQUENCE [LARGE SCALE GENOMIC DNA]</scope>
    <source>
        <strain evidence="1 2">ECD12</strain>
    </source>
</reference>
<organism evidence="1 2">
    <name type="scientific">Flagellimonas aquimarina</name>
    <dbReference type="NCBI Taxonomy" id="2201895"/>
    <lineage>
        <taxon>Bacteria</taxon>
        <taxon>Pseudomonadati</taxon>
        <taxon>Bacteroidota</taxon>
        <taxon>Flavobacteriia</taxon>
        <taxon>Flavobacteriales</taxon>
        <taxon>Flavobacteriaceae</taxon>
        <taxon>Flagellimonas</taxon>
    </lineage>
</organism>
<dbReference type="Pfam" id="PF14054">
    <property type="entry name" value="DUF4249"/>
    <property type="match status" value="1"/>
</dbReference>
<dbReference type="InterPro" id="IPR025345">
    <property type="entry name" value="DUF4249"/>
</dbReference>
<dbReference type="Proteomes" id="UP000245762">
    <property type="component" value="Unassembled WGS sequence"/>
</dbReference>
<dbReference type="EMBL" id="QGEG01000002">
    <property type="protein sequence ID" value="PWL38602.1"/>
    <property type="molecule type" value="Genomic_DNA"/>
</dbReference>
<name>A0A316KWH9_9FLAO</name>
<dbReference type="RefSeq" id="WP_109662657.1">
    <property type="nucleotide sequence ID" value="NZ_QGEG01000002.1"/>
</dbReference>
<dbReference type="AlphaFoldDB" id="A0A316KWH9"/>
<protein>
    <submittedName>
        <fullName evidence="1">DUF4249 domain-containing protein</fullName>
    </submittedName>
</protein>
<comment type="caution">
    <text evidence="1">The sequence shown here is derived from an EMBL/GenBank/DDBJ whole genome shotgun (WGS) entry which is preliminary data.</text>
</comment>
<keyword evidence="2" id="KW-1185">Reference proteome</keyword>